<dbReference type="AlphaFoldDB" id="A0A6J3ITE0"/>
<gene>
    <name evidence="3" type="primary">LOC116559079</name>
</gene>
<protein>
    <submittedName>
        <fullName evidence="3">Uncharacterized protein LOC116559079</fullName>
    </submittedName>
</protein>
<reference evidence="3" key="1">
    <citation type="submission" date="2025-08" db="UniProtKB">
        <authorList>
            <consortium name="RefSeq"/>
        </authorList>
    </citation>
    <scope>IDENTIFICATION</scope>
    <source>
        <tissue evidence="3">Blood</tissue>
    </source>
</reference>
<name>A0A6J3ITE0_SAPAP</name>
<accession>A0A6J3ITE0</accession>
<feature type="region of interest" description="Disordered" evidence="1">
    <location>
        <begin position="1"/>
        <end position="94"/>
    </location>
</feature>
<proteinExistence type="predicted"/>
<keyword evidence="2" id="KW-1185">Reference proteome</keyword>
<sequence>MNMIIGQGTVSRCDSERGEWERERGEREAGGEGRGEKRSRGEARRAKTRRRKEERREEERAGEEERDERRRGESSGGGERRRVKRRRAKRRGSRRTRRELFCAALLSPAAMVYYFRALPQLRAPLHNKIYFKTQLKETGRLHVTVYLTYPAPAPNREAPSDSRGDSKARELGRKKKYKRGGDVADRVRRVADRMSAPPTWVEEGTEKKLPHPLPWRRRLPVRDALPRRFAARIRAQELPVETEARATLGKRARFAAQLRELPPRSPVPRPVLYCRGSVQARLLETSLAGATALSRVLGGPGARLEARAPYLGRLPVCFLIGERRSVSLETRSRLDIGSIPETSRQA</sequence>
<organism evidence="2 3">
    <name type="scientific">Sapajus apella</name>
    <name type="common">Brown-capped capuchin</name>
    <name type="synonym">Cebus apella</name>
    <dbReference type="NCBI Taxonomy" id="9515"/>
    <lineage>
        <taxon>Eukaryota</taxon>
        <taxon>Metazoa</taxon>
        <taxon>Chordata</taxon>
        <taxon>Craniata</taxon>
        <taxon>Vertebrata</taxon>
        <taxon>Euteleostomi</taxon>
        <taxon>Mammalia</taxon>
        <taxon>Eutheria</taxon>
        <taxon>Euarchontoglires</taxon>
        <taxon>Primates</taxon>
        <taxon>Haplorrhini</taxon>
        <taxon>Platyrrhini</taxon>
        <taxon>Cebidae</taxon>
        <taxon>Cebinae</taxon>
        <taxon>Sapajus</taxon>
    </lineage>
</organism>
<dbReference type="RefSeq" id="XP_032145390.1">
    <property type="nucleotide sequence ID" value="XM_032289499.1"/>
</dbReference>
<evidence type="ECO:0000313" key="2">
    <source>
        <dbReference type="Proteomes" id="UP000504640"/>
    </source>
</evidence>
<evidence type="ECO:0000256" key="1">
    <source>
        <dbReference type="SAM" id="MobiDB-lite"/>
    </source>
</evidence>
<feature type="compositionally biased region" description="Basic and acidic residues" evidence="1">
    <location>
        <begin position="158"/>
        <end position="171"/>
    </location>
</feature>
<feature type="compositionally biased region" description="Basic and acidic residues" evidence="1">
    <location>
        <begin position="13"/>
        <end position="45"/>
    </location>
</feature>
<feature type="compositionally biased region" description="Basic residues" evidence="1">
    <location>
        <begin position="81"/>
        <end position="94"/>
    </location>
</feature>
<feature type="region of interest" description="Disordered" evidence="1">
    <location>
        <begin position="151"/>
        <end position="183"/>
    </location>
</feature>
<dbReference type="GeneID" id="116559079"/>
<dbReference type="Proteomes" id="UP000504640">
    <property type="component" value="Unplaced"/>
</dbReference>
<evidence type="ECO:0000313" key="3">
    <source>
        <dbReference type="RefSeq" id="XP_032145390.1"/>
    </source>
</evidence>